<name>A0A7J7Y3U5_RHIFE</name>
<dbReference type="Proteomes" id="UP000585614">
    <property type="component" value="Unassembled WGS sequence"/>
</dbReference>
<protein>
    <recommendedName>
        <fullName evidence="1">C5orf34-like N-terminal domain-containing protein</fullName>
    </recommendedName>
</protein>
<organism evidence="2 3">
    <name type="scientific">Rhinolophus ferrumequinum</name>
    <name type="common">Greater horseshoe bat</name>
    <dbReference type="NCBI Taxonomy" id="59479"/>
    <lineage>
        <taxon>Eukaryota</taxon>
        <taxon>Metazoa</taxon>
        <taxon>Chordata</taxon>
        <taxon>Craniata</taxon>
        <taxon>Vertebrata</taxon>
        <taxon>Euteleostomi</taxon>
        <taxon>Mammalia</taxon>
        <taxon>Eutheria</taxon>
        <taxon>Laurasiatheria</taxon>
        <taxon>Chiroptera</taxon>
        <taxon>Yinpterochiroptera</taxon>
        <taxon>Rhinolophoidea</taxon>
        <taxon>Rhinolophidae</taxon>
        <taxon>Rhinolophinae</taxon>
        <taxon>Rhinolophus</taxon>
    </lineage>
</organism>
<dbReference type="InterPro" id="IPR027830">
    <property type="entry name" value="C5orf34-like_N"/>
</dbReference>
<dbReference type="PANTHER" id="PTHR34531">
    <property type="entry name" value="ZGC:153352"/>
    <property type="match status" value="1"/>
</dbReference>
<dbReference type="Pfam" id="PF15025">
    <property type="entry name" value="C5orf34-like_N"/>
    <property type="match status" value="1"/>
</dbReference>
<dbReference type="AlphaFoldDB" id="A0A7J7Y3U5"/>
<sequence>MAAEVQMVLYEDDSVQVQYVDGSRLQLSPCGSEFLFEKAPLVSAHPLEQPERIRQRTHFVISTYREQLQRALDFRNSFATCPFLSESIIPSERKKLQAWSLCFVLGCPKGTPANEIPPSDVCWIF</sequence>
<evidence type="ECO:0000259" key="1">
    <source>
        <dbReference type="Pfam" id="PF15025"/>
    </source>
</evidence>
<gene>
    <name evidence="2" type="ORF">mRhiFer1_001899</name>
</gene>
<comment type="caution">
    <text evidence="2">The sequence shown here is derived from an EMBL/GenBank/DDBJ whole genome shotgun (WGS) entry which is preliminary data.</text>
</comment>
<dbReference type="PANTHER" id="PTHR34531:SF1">
    <property type="entry name" value="CHROMOSOME 5 OPEN READING FRAME 34"/>
    <property type="match status" value="1"/>
</dbReference>
<dbReference type="EMBL" id="JACAGC010000007">
    <property type="protein sequence ID" value="KAF6356647.1"/>
    <property type="molecule type" value="Genomic_DNA"/>
</dbReference>
<proteinExistence type="predicted"/>
<reference evidence="2 3" key="1">
    <citation type="journal article" date="2020" name="Nature">
        <title>Six reference-quality genomes reveal evolution of bat adaptations.</title>
        <authorList>
            <person name="Jebb D."/>
            <person name="Huang Z."/>
            <person name="Pippel M."/>
            <person name="Hughes G.M."/>
            <person name="Lavrichenko K."/>
            <person name="Devanna P."/>
            <person name="Winkler S."/>
            <person name="Jermiin L.S."/>
            <person name="Skirmuntt E.C."/>
            <person name="Katzourakis A."/>
            <person name="Burkitt-Gray L."/>
            <person name="Ray D.A."/>
            <person name="Sullivan K.A.M."/>
            <person name="Roscito J.G."/>
            <person name="Kirilenko B.M."/>
            <person name="Davalos L.M."/>
            <person name="Corthals A.P."/>
            <person name="Power M.L."/>
            <person name="Jones G."/>
            <person name="Ransome R.D."/>
            <person name="Dechmann D.K.N."/>
            <person name="Locatelli A.G."/>
            <person name="Puechmaille S.J."/>
            <person name="Fedrigo O."/>
            <person name="Jarvis E.D."/>
            <person name="Hiller M."/>
            <person name="Vernes S.C."/>
            <person name="Myers E.W."/>
            <person name="Teeling E.C."/>
        </authorList>
    </citation>
    <scope>NUCLEOTIDE SEQUENCE [LARGE SCALE GENOMIC DNA]</scope>
    <source>
        <strain evidence="2">MRhiFer1</strain>
        <tissue evidence="2">Lung</tissue>
    </source>
</reference>
<dbReference type="InterPro" id="IPR053901">
    <property type="entry name" value="C5orf34-like"/>
</dbReference>
<evidence type="ECO:0000313" key="3">
    <source>
        <dbReference type="Proteomes" id="UP000585614"/>
    </source>
</evidence>
<evidence type="ECO:0000313" key="2">
    <source>
        <dbReference type="EMBL" id="KAF6356647.1"/>
    </source>
</evidence>
<accession>A0A7J7Y3U5</accession>
<feature type="domain" description="C5orf34-like N-terminal" evidence="1">
    <location>
        <begin position="7"/>
        <end position="76"/>
    </location>
</feature>